<dbReference type="AlphaFoldDB" id="S3K400"/>
<reference evidence="3 4" key="1">
    <citation type="submission" date="2013-04" db="EMBL/GenBank/DDBJ databases">
        <title>The Genome Sequence of Treponema maltophilum ATCC 51939.</title>
        <authorList>
            <consortium name="The Broad Institute Genomics Platform"/>
            <person name="Earl A."/>
            <person name="Ward D."/>
            <person name="Feldgarden M."/>
            <person name="Gevers D."/>
            <person name="Leonetti C."/>
            <person name="Blanton J.M."/>
            <person name="Dewhirst F.E."/>
            <person name="Izard J."/>
            <person name="Walker B."/>
            <person name="Young S."/>
            <person name="Zeng Q."/>
            <person name="Gargeya S."/>
            <person name="Fitzgerald M."/>
            <person name="Haas B."/>
            <person name="Abouelleil A."/>
            <person name="Allen A.W."/>
            <person name="Alvarado L."/>
            <person name="Arachchi H.M."/>
            <person name="Berlin A.M."/>
            <person name="Chapman S.B."/>
            <person name="Gainer-Dewar J."/>
            <person name="Goldberg J."/>
            <person name="Griggs A."/>
            <person name="Gujja S."/>
            <person name="Hansen M."/>
            <person name="Howarth C."/>
            <person name="Imamovic A."/>
            <person name="Ireland A."/>
            <person name="Larimer J."/>
            <person name="McCowan C."/>
            <person name="Murphy C."/>
            <person name="Pearson M."/>
            <person name="Poon T.W."/>
            <person name="Priest M."/>
            <person name="Roberts A."/>
            <person name="Saif S."/>
            <person name="Shea T."/>
            <person name="Sisk P."/>
            <person name="Sykes S."/>
            <person name="Wortman J."/>
            <person name="Nusbaum C."/>
            <person name="Birren B."/>
        </authorList>
    </citation>
    <scope>NUCLEOTIDE SEQUENCE [LARGE SCALE GENOMIC DNA]</scope>
    <source>
        <strain evidence="3 4">ATCC 51939</strain>
    </source>
</reference>
<dbReference type="STRING" id="1125699.HMPREF9194_02007"/>
<protein>
    <recommendedName>
        <fullName evidence="5">WecB/TagA/CpsF family glycosyl transferase</fullName>
    </recommendedName>
</protein>
<comment type="caution">
    <text evidence="3">The sequence shown here is derived from an EMBL/GenBank/DDBJ whole genome shotgun (WGS) entry which is preliminary data.</text>
</comment>
<evidence type="ECO:0000313" key="3">
    <source>
        <dbReference type="EMBL" id="EPF31656.1"/>
    </source>
</evidence>
<evidence type="ECO:0000256" key="1">
    <source>
        <dbReference type="ARBA" id="ARBA00022676"/>
    </source>
</evidence>
<proteinExistence type="predicted"/>
<dbReference type="RefSeq" id="WP_016526265.1">
    <property type="nucleotide sequence ID" value="NZ_KE332518.1"/>
</dbReference>
<dbReference type="eggNOG" id="COG1922">
    <property type="taxonomic scope" value="Bacteria"/>
</dbReference>
<dbReference type="OrthoDB" id="357801at2"/>
<evidence type="ECO:0000256" key="2">
    <source>
        <dbReference type="ARBA" id="ARBA00022679"/>
    </source>
</evidence>
<dbReference type="PANTHER" id="PTHR34136">
    <property type="match status" value="1"/>
</dbReference>
<organism evidence="3 4">
    <name type="scientific">Treponema maltophilum ATCC 51939</name>
    <dbReference type="NCBI Taxonomy" id="1125699"/>
    <lineage>
        <taxon>Bacteria</taxon>
        <taxon>Pseudomonadati</taxon>
        <taxon>Spirochaetota</taxon>
        <taxon>Spirochaetia</taxon>
        <taxon>Spirochaetales</taxon>
        <taxon>Treponemataceae</taxon>
        <taxon>Treponema</taxon>
    </lineage>
</organism>
<dbReference type="Proteomes" id="UP000014541">
    <property type="component" value="Unassembled WGS sequence"/>
</dbReference>
<name>S3K400_TREMA</name>
<sequence length="246" mass="28103">MEVERIRVAGVPVDVIHPEQLEKVLFELLATSGTKQIVFLSVWNLLKARRNPEYKLCLENASLVLPISKSIIRGAAFLKRTKPVRYNPFSAIISFFTILETRYKSLYLLGGHKNTLIESERNLKATFPGLHIVGRYTGYFPKDMEKDVLSAIFKANPSMVLLADGIPSGVTWSYARRNSFGSSIFVYYKDALSIFSKRKKRVSNETFDAGREIWAEIAANPLKIFLVFPYIWYILLLIKDRLSSEN</sequence>
<dbReference type="GO" id="GO:0016758">
    <property type="term" value="F:hexosyltransferase activity"/>
    <property type="evidence" value="ECO:0007669"/>
    <property type="project" value="TreeGrafter"/>
</dbReference>
<dbReference type="PANTHER" id="PTHR34136:SF1">
    <property type="entry name" value="UDP-N-ACETYL-D-MANNOSAMINURONIC ACID TRANSFERASE"/>
    <property type="match status" value="1"/>
</dbReference>
<dbReference type="InterPro" id="IPR004629">
    <property type="entry name" value="WecG_TagA_CpsF"/>
</dbReference>
<dbReference type="Pfam" id="PF03808">
    <property type="entry name" value="Glyco_tran_WecG"/>
    <property type="match status" value="1"/>
</dbReference>
<gene>
    <name evidence="3" type="ORF">HMPREF9194_02007</name>
</gene>
<keyword evidence="2" id="KW-0808">Transferase</keyword>
<keyword evidence="4" id="KW-1185">Reference proteome</keyword>
<dbReference type="HOGENOM" id="CLU_063203_3_1_12"/>
<accession>S3K400</accession>
<evidence type="ECO:0000313" key="4">
    <source>
        <dbReference type="Proteomes" id="UP000014541"/>
    </source>
</evidence>
<keyword evidence="1" id="KW-0328">Glycosyltransferase</keyword>
<dbReference type="PATRIC" id="fig|1125699.3.peg.2027"/>
<evidence type="ECO:0008006" key="5">
    <source>
        <dbReference type="Google" id="ProtNLM"/>
    </source>
</evidence>
<dbReference type="EMBL" id="ATFF01000006">
    <property type="protein sequence ID" value="EPF31656.1"/>
    <property type="molecule type" value="Genomic_DNA"/>
</dbReference>